<dbReference type="Proteomes" id="UP000051992">
    <property type="component" value="Unassembled WGS sequence"/>
</dbReference>
<comment type="similarity">
    <text evidence="2">Belongs to the cyclophilin-type PPIase family.</text>
</comment>
<accession>A0A0R2H711</accession>
<comment type="catalytic activity">
    <reaction evidence="2">
        <text>[protein]-peptidylproline (omega=180) = [protein]-peptidylproline (omega=0)</text>
        <dbReference type="Rhea" id="RHEA:16237"/>
        <dbReference type="Rhea" id="RHEA-COMP:10747"/>
        <dbReference type="Rhea" id="RHEA-COMP:10748"/>
        <dbReference type="ChEBI" id="CHEBI:83833"/>
        <dbReference type="ChEBI" id="CHEBI:83834"/>
        <dbReference type="EC" id="5.2.1.8"/>
    </reaction>
</comment>
<dbReference type="PRINTS" id="PR00153">
    <property type="entry name" value="CSAPPISMRASE"/>
</dbReference>
<evidence type="ECO:0000313" key="3">
    <source>
        <dbReference type="EMBL" id="KRN45815.1"/>
    </source>
</evidence>
<protein>
    <recommendedName>
        <fullName evidence="2">Peptidyl-prolyl cis-trans isomerase</fullName>
        <shortName evidence="2">PPIase</shortName>
        <ecNumber evidence="2">5.2.1.8</ecNumber>
    </recommendedName>
</protein>
<dbReference type="PANTHER" id="PTHR45625:SF16">
    <property type="entry name" value="PEPTIDYL-PROLYL CIS-TRANS ISOMERASE"/>
    <property type="match status" value="1"/>
</dbReference>
<dbReference type="CDD" id="cd00317">
    <property type="entry name" value="cyclophilin"/>
    <property type="match status" value="1"/>
</dbReference>
<keyword evidence="4" id="KW-1185">Reference proteome</keyword>
<dbReference type="PANTHER" id="PTHR45625">
    <property type="entry name" value="PEPTIDYL-PROLYL CIS-TRANS ISOMERASE-RELATED"/>
    <property type="match status" value="1"/>
</dbReference>
<dbReference type="GO" id="GO:0006457">
    <property type="term" value="P:protein folding"/>
    <property type="evidence" value="ECO:0007669"/>
    <property type="project" value="InterPro"/>
</dbReference>
<dbReference type="EC" id="5.2.1.8" evidence="2"/>
<dbReference type="RefSeq" id="WP_057746989.1">
    <property type="nucleotide sequence ID" value="NZ_BJLU01000008.1"/>
</dbReference>
<keyword evidence="2" id="KW-0697">Rotamase</keyword>
<dbReference type="InterPro" id="IPR002130">
    <property type="entry name" value="Cyclophilin-type_PPIase_dom"/>
</dbReference>
<evidence type="ECO:0000256" key="2">
    <source>
        <dbReference type="RuleBase" id="RU363019"/>
    </source>
</evidence>
<comment type="function">
    <text evidence="1 2">PPIases accelerate the folding of proteins. It catalyzes the cis-trans isomerization of proline imidic peptide bonds in oligopeptides.</text>
</comment>
<reference evidence="3 4" key="1">
    <citation type="journal article" date="2015" name="Genome Announc.">
        <title>Expanding the biotechnology potential of lactobacilli through comparative genomics of 213 strains and associated genera.</title>
        <authorList>
            <person name="Sun Z."/>
            <person name="Harris H.M."/>
            <person name="McCann A."/>
            <person name="Guo C."/>
            <person name="Argimon S."/>
            <person name="Zhang W."/>
            <person name="Yang X."/>
            <person name="Jeffery I.B."/>
            <person name="Cooney J.C."/>
            <person name="Kagawa T.F."/>
            <person name="Liu W."/>
            <person name="Song Y."/>
            <person name="Salvetti E."/>
            <person name="Wrobel A."/>
            <person name="Rasinkangas P."/>
            <person name="Parkhill J."/>
            <person name="Rea M.C."/>
            <person name="O'Sullivan O."/>
            <person name="Ritari J."/>
            <person name="Douillard F.P."/>
            <person name="Paul Ross R."/>
            <person name="Yang R."/>
            <person name="Briner A.E."/>
            <person name="Felis G.E."/>
            <person name="de Vos W.M."/>
            <person name="Barrangou R."/>
            <person name="Klaenhammer T.R."/>
            <person name="Caufield P.W."/>
            <person name="Cui Y."/>
            <person name="Zhang H."/>
            <person name="O'Toole P.W."/>
        </authorList>
    </citation>
    <scope>NUCLEOTIDE SEQUENCE [LARGE SCALE GENOMIC DNA]</scope>
    <source>
        <strain evidence="3 4">DSM 20410</strain>
    </source>
</reference>
<organism evidence="3 4">
    <name type="scientific">Weissella viridescens</name>
    <name type="common">Lactobacillus viridescens</name>
    <dbReference type="NCBI Taxonomy" id="1629"/>
    <lineage>
        <taxon>Bacteria</taxon>
        <taxon>Bacillati</taxon>
        <taxon>Bacillota</taxon>
        <taxon>Bacilli</taxon>
        <taxon>Lactobacillales</taxon>
        <taxon>Lactobacillaceae</taxon>
        <taxon>Weissella</taxon>
    </lineage>
</organism>
<sequence length="265" mass="29229">MKKIKPEVWMAVAVAVLIALFIGVSAYHNQQQAQQQQQAKKLTKKQIQAQKAKLDKLALPQLQKGVASNESEVRIETTAGPITVKLFNQEAPLAVQNFMTHAKQGYYDGTNFHRVVKDFMIQGGDPKGTGAGGHSIWYQKDSKIDAGNGFKNETSPKLYNIRGALAMANAGADTNGSQFFIDQNHDNQMKKIDRNQYPEKIYKAYRNGGNPSLDGKYTVFGQVTDGMQVVDQIAAGKVKMSESNEQSKPVNPVKIKTITILKTAK</sequence>
<comment type="caution">
    <text evidence="3">The sequence shown here is derived from an EMBL/GenBank/DDBJ whole genome shotgun (WGS) entry which is preliminary data.</text>
</comment>
<dbReference type="SUPFAM" id="SSF50891">
    <property type="entry name" value="Cyclophilin-like"/>
    <property type="match status" value="1"/>
</dbReference>
<dbReference type="OrthoDB" id="9807797at2"/>
<dbReference type="AlphaFoldDB" id="A0A0R2H711"/>
<dbReference type="InterPro" id="IPR029000">
    <property type="entry name" value="Cyclophilin-like_dom_sf"/>
</dbReference>
<evidence type="ECO:0000256" key="1">
    <source>
        <dbReference type="ARBA" id="ARBA00002388"/>
    </source>
</evidence>
<dbReference type="PATRIC" id="fig|1629.5.peg.1415"/>
<dbReference type="PROSITE" id="PS50072">
    <property type="entry name" value="CSA_PPIASE_2"/>
    <property type="match status" value="1"/>
</dbReference>
<proteinExistence type="inferred from homology"/>
<dbReference type="InterPro" id="IPR020892">
    <property type="entry name" value="Cyclophilin-type_PPIase_CS"/>
</dbReference>
<dbReference type="InterPro" id="IPR044666">
    <property type="entry name" value="Cyclophilin_A-like"/>
</dbReference>
<dbReference type="EMBL" id="JQBM01000005">
    <property type="protein sequence ID" value="KRN45815.1"/>
    <property type="molecule type" value="Genomic_DNA"/>
</dbReference>
<dbReference type="Pfam" id="PF00160">
    <property type="entry name" value="Pro_isomerase"/>
    <property type="match status" value="1"/>
</dbReference>
<name>A0A0R2H711_WEIVI</name>
<evidence type="ECO:0000313" key="4">
    <source>
        <dbReference type="Proteomes" id="UP000051992"/>
    </source>
</evidence>
<keyword evidence="2 3" id="KW-0413">Isomerase</keyword>
<dbReference type="Gene3D" id="2.40.100.10">
    <property type="entry name" value="Cyclophilin-like"/>
    <property type="match status" value="1"/>
</dbReference>
<gene>
    <name evidence="3" type="ORF">IV50_GL001402</name>
</gene>
<dbReference type="PROSITE" id="PS00170">
    <property type="entry name" value="CSA_PPIASE_1"/>
    <property type="match status" value="1"/>
</dbReference>
<dbReference type="GO" id="GO:0003755">
    <property type="term" value="F:peptidyl-prolyl cis-trans isomerase activity"/>
    <property type="evidence" value="ECO:0007669"/>
    <property type="project" value="UniProtKB-UniRule"/>
</dbReference>